<keyword evidence="5" id="KW-0325">Glycoprotein</keyword>
<feature type="repeat" description="LDL-receptor class B" evidence="6">
    <location>
        <begin position="594"/>
        <end position="642"/>
    </location>
</feature>
<name>A0A2T7NCF4_POMCA</name>
<dbReference type="Pfam" id="PF00058">
    <property type="entry name" value="Ldl_recept_b"/>
    <property type="match status" value="3"/>
</dbReference>
<evidence type="ECO:0000256" key="4">
    <source>
        <dbReference type="ARBA" id="ARBA00023157"/>
    </source>
</evidence>
<protein>
    <recommendedName>
        <fullName evidence="9">EGF-like domain-containing protein</fullName>
    </recommendedName>
</protein>
<evidence type="ECO:0000256" key="8">
    <source>
        <dbReference type="SAM" id="Phobius"/>
    </source>
</evidence>
<dbReference type="FunFam" id="2.120.10.30:FF:000241">
    <property type="entry name" value="Low-density lipoprotein receptor-related protein 6"/>
    <property type="match status" value="2"/>
</dbReference>
<dbReference type="SMART" id="SM00135">
    <property type="entry name" value="LY"/>
    <property type="match status" value="12"/>
</dbReference>
<dbReference type="SMART" id="SM00181">
    <property type="entry name" value="EGF"/>
    <property type="match status" value="3"/>
</dbReference>
<sequence>MTRLSCYLVEVKWKVTRAEAEVVYDRLLLVNECRAAHVQACSCYTSLHNNRLNRQLLRRGCDSDGPDIKYDPVGMDTPSPGGFFKSSLIGYLPSLPHFPSVCQKDPELPSSCPSLWWPVVRENPHQEIRHESNLIWAQTPSLQLVVSRLVGIEGDPSVWVTNRMPSVKQISAPHIGWEFKALGFDYRKQMLVWSEAMNKKIQGLYLNGSTETVDVYTGTSSEVLGLVVDWVSSNVYWSDGIYNWIMMAPLRKSGGQDQIYRILVQEGLDNPHGLAVYPKKGYLFFSDWGIRPRIEVCDLLGNNRRTIVDSNLVHPRGLALDMSQDRIFWVDSGIYSVESASLNGMGREVFRIDTGTSYYGIAVHKNFLFVTEQSNGLLKIFNRVGHVPPVSFTLGNVPNSIIMYDESQQEGNSSACDAEKCAHMCVDDPLTGPKCICGEGYVLLPDNKGCNLTKHFVHPSHLYAIGEAICQYPANMADMSLDNVTLTSQCFLAERYGYLALTFDGAQNMLYYSSNYTNTISAIPLETGAKAKIVAGGTGTVKGLALDWVSGNLFWTDSTNSVLKVARKDGAYQRVFVNDKVFSPLGIAVHPARGTVYWTDLGDDDYLMHAKIEKINMDGTERELVIEEHVGQPNHLFIDYQTDIMYWADSQLNQVGQVDLNTNIKSTFFTMKNVRFYGISLFKDLLLWTDKGEMNGIHVARLDKMRKVRGIIHPSYGDASDIITFDPLAQPKLKSKCPEGEDKCQQLCLPHGKSYYTCHCGLGYQLDDNGYHCRSELVNDNFLIVNDAQKQIYQIDTRNGAISALGLATEHEPIALDFDPLTSHVYWSDNTAHVLARTELQSRETELVRKLSEKAICDGIAVDFVNQLLFYTDTGNDVIGVVSIVDISKFRTLINHSLDEPRDIVASPTEGKIYWSDWGKEPRISSASMDGTGITIVISLKTLSWPNGLALDVRGRVLYWADAQANSIHMYNIDTQTNRTMVIEPAAHYFGLFVMGDFLYVTDWRRNSLARMHKSGGEIMPYSTANFTKLYGISGFNSSEILRAVSVCRNNSCAHLCIPLPHNERRCMCSDNYMETPGGGCFPLFDESTTTSKPAEPTSSRSSSEDFSSHHFTSHYDHDEEHEVDHDDDDEFDKGSPSLPASATTPTTAVTKETPPSSQTNSETPPSSQTNSKETLPSFQTNSPLPTGNSPRPTMTSSTSPKHVTPTPRTGSGTSARVAETDKPPVAGESQSQQANSGTIVAVAVVLSALLVSAGVIAFIVYKRRHGYTIPHSKLTEESSGTYPKVIFPRGGDSVTFDSGIENPTYDVTQTMLKNEEC</sequence>
<dbReference type="InterPro" id="IPR050778">
    <property type="entry name" value="Cueball_EGF_LRP_Nidogen"/>
</dbReference>
<evidence type="ECO:0000256" key="3">
    <source>
        <dbReference type="ARBA" id="ARBA00022737"/>
    </source>
</evidence>
<dbReference type="PANTHER" id="PTHR46513">
    <property type="entry name" value="VITELLOGENIN RECEPTOR-LIKE PROTEIN-RELATED-RELATED"/>
    <property type="match status" value="1"/>
</dbReference>
<feature type="repeat" description="LDL-receptor class B" evidence="6">
    <location>
        <begin position="281"/>
        <end position="324"/>
    </location>
</feature>
<proteinExistence type="predicted"/>
<dbReference type="PROSITE" id="PS51120">
    <property type="entry name" value="LDLRB"/>
    <property type="match status" value="4"/>
</dbReference>
<dbReference type="Gene3D" id="2.120.10.30">
    <property type="entry name" value="TolB, C-terminal domain"/>
    <property type="match status" value="3"/>
</dbReference>
<keyword evidence="8" id="KW-1133">Transmembrane helix</keyword>
<feature type="compositionally biased region" description="Low complexity" evidence="7">
    <location>
        <begin position="1092"/>
        <end position="1102"/>
    </location>
</feature>
<evidence type="ECO:0000256" key="5">
    <source>
        <dbReference type="ARBA" id="ARBA00023180"/>
    </source>
</evidence>
<dbReference type="InterPro" id="IPR009030">
    <property type="entry name" value="Growth_fac_rcpt_cys_sf"/>
</dbReference>
<evidence type="ECO:0000256" key="7">
    <source>
        <dbReference type="SAM" id="MobiDB-lite"/>
    </source>
</evidence>
<feature type="transmembrane region" description="Helical" evidence="8">
    <location>
        <begin position="1240"/>
        <end position="1262"/>
    </location>
</feature>
<organism evidence="10 11">
    <name type="scientific">Pomacea canaliculata</name>
    <name type="common">Golden apple snail</name>
    <dbReference type="NCBI Taxonomy" id="400727"/>
    <lineage>
        <taxon>Eukaryota</taxon>
        <taxon>Metazoa</taxon>
        <taxon>Spiralia</taxon>
        <taxon>Lophotrochozoa</taxon>
        <taxon>Mollusca</taxon>
        <taxon>Gastropoda</taxon>
        <taxon>Caenogastropoda</taxon>
        <taxon>Architaenioglossa</taxon>
        <taxon>Ampullarioidea</taxon>
        <taxon>Ampullariidae</taxon>
        <taxon>Pomacea</taxon>
    </lineage>
</organism>
<feature type="compositionally biased region" description="Polar residues" evidence="7">
    <location>
        <begin position="1157"/>
        <end position="1189"/>
    </location>
</feature>
<evidence type="ECO:0000256" key="1">
    <source>
        <dbReference type="ARBA" id="ARBA00022536"/>
    </source>
</evidence>
<keyword evidence="3" id="KW-0677">Repeat</keyword>
<dbReference type="InterPro" id="IPR000033">
    <property type="entry name" value="LDLR_classB_rpt"/>
</dbReference>
<accession>A0A2T7NCF4</accession>
<dbReference type="SUPFAM" id="SSF57184">
    <property type="entry name" value="Growth factor receptor domain"/>
    <property type="match status" value="1"/>
</dbReference>
<dbReference type="SUPFAM" id="SSF63825">
    <property type="entry name" value="YWTD domain"/>
    <property type="match status" value="3"/>
</dbReference>
<dbReference type="InterPro" id="IPR000742">
    <property type="entry name" value="EGF"/>
</dbReference>
<evidence type="ECO:0000256" key="6">
    <source>
        <dbReference type="PROSITE-ProRule" id="PRU00461"/>
    </source>
</evidence>
<evidence type="ECO:0000259" key="9">
    <source>
        <dbReference type="SMART" id="SM00181"/>
    </source>
</evidence>
<keyword evidence="11" id="KW-1185">Reference proteome</keyword>
<dbReference type="Proteomes" id="UP000245119">
    <property type="component" value="Linkage Group LG14"/>
</dbReference>
<feature type="compositionally biased region" description="Low complexity" evidence="7">
    <location>
        <begin position="1136"/>
        <end position="1156"/>
    </location>
</feature>
<evidence type="ECO:0000313" key="10">
    <source>
        <dbReference type="EMBL" id="PVD18854.1"/>
    </source>
</evidence>
<keyword evidence="4" id="KW-1015">Disulfide bond</keyword>
<dbReference type="InterPro" id="IPR011042">
    <property type="entry name" value="6-blade_b-propeller_TolB-like"/>
</dbReference>
<feature type="compositionally biased region" description="Low complexity" evidence="7">
    <location>
        <begin position="1190"/>
        <end position="1201"/>
    </location>
</feature>
<dbReference type="PANTHER" id="PTHR46513:SF44">
    <property type="entry name" value="LDL RECEPTOR RELATED PROTEIN 4"/>
    <property type="match status" value="1"/>
</dbReference>
<feature type="domain" description="EGF-like" evidence="9">
    <location>
        <begin position="736"/>
        <end position="774"/>
    </location>
</feature>
<evidence type="ECO:0000313" key="11">
    <source>
        <dbReference type="Proteomes" id="UP000245119"/>
    </source>
</evidence>
<feature type="domain" description="EGF-like" evidence="9">
    <location>
        <begin position="415"/>
        <end position="451"/>
    </location>
</feature>
<keyword evidence="2" id="KW-0732">Signal</keyword>
<dbReference type="EMBL" id="PZQS01000014">
    <property type="protein sequence ID" value="PVD18854.1"/>
    <property type="molecule type" value="Genomic_DNA"/>
</dbReference>
<feature type="region of interest" description="Disordered" evidence="7">
    <location>
        <begin position="1085"/>
        <end position="1236"/>
    </location>
</feature>
<dbReference type="OrthoDB" id="9990982at2759"/>
<reference evidence="10 11" key="1">
    <citation type="submission" date="2018-04" db="EMBL/GenBank/DDBJ databases">
        <title>The genome of golden apple snail Pomacea canaliculata provides insight into stress tolerance and invasive adaptation.</title>
        <authorList>
            <person name="Liu C."/>
            <person name="Liu B."/>
            <person name="Ren Y."/>
            <person name="Zhang Y."/>
            <person name="Wang H."/>
            <person name="Li S."/>
            <person name="Jiang F."/>
            <person name="Yin L."/>
            <person name="Zhang G."/>
            <person name="Qian W."/>
            <person name="Fan W."/>
        </authorList>
    </citation>
    <scope>NUCLEOTIDE SEQUENCE [LARGE SCALE GENOMIC DNA]</scope>
    <source>
        <strain evidence="10">SZHN2017</strain>
        <tissue evidence="10">Muscle</tissue>
    </source>
</reference>
<gene>
    <name evidence="10" type="ORF">C0Q70_21411</name>
</gene>
<keyword evidence="1" id="KW-0245">EGF-like domain</keyword>
<keyword evidence="8" id="KW-0812">Transmembrane</keyword>
<keyword evidence="8" id="KW-0472">Membrane</keyword>
<comment type="caution">
    <text evidence="10">The sequence shown here is derived from an EMBL/GenBank/DDBJ whole genome shotgun (WGS) entry which is preliminary data.</text>
</comment>
<feature type="domain" description="EGF-like" evidence="9">
    <location>
        <begin position="1047"/>
        <end position="1082"/>
    </location>
</feature>
<feature type="repeat" description="LDL-receptor class B" evidence="6">
    <location>
        <begin position="911"/>
        <end position="955"/>
    </location>
</feature>
<feature type="repeat" description="LDL-receptor class B" evidence="6">
    <location>
        <begin position="551"/>
        <end position="593"/>
    </location>
</feature>
<feature type="compositionally biased region" description="Basic and acidic residues" evidence="7">
    <location>
        <begin position="1103"/>
        <end position="1125"/>
    </location>
</feature>
<evidence type="ECO:0000256" key="2">
    <source>
        <dbReference type="ARBA" id="ARBA00022729"/>
    </source>
</evidence>